<dbReference type="InterPro" id="IPR029063">
    <property type="entry name" value="SAM-dependent_MTases_sf"/>
</dbReference>
<comment type="similarity">
    <text evidence="11">Belongs to the class I-like SAM-binding methyltransferase superfamily. RsmB/NOP family.</text>
</comment>
<feature type="binding site" evidence="11">
    <location>
        <begin position="215"/>
        <end position="221"/>
    </location>
    <ligand>
        <name>S-adenosyl-L-methionine</name>
        <dbReference type="ChEBI" id="CHEBI:59789"/>
    </ligand>
</feature>
<feature type="binding site" evidence="11">
    <location>
        <position position="291"/>
    </location>
    <ligand>
        <name>S-adenosyl-L-methionine</name>
        <dbReference type="ChEBI" id="CHEBI:59789"/>
    </ligand>
</feature>
<dbReference type="PRINTS" id="PR02008">
    <property type="entry name" value="RCMTFAMILY"/>
</dbReference>
<dbReference type="FunFam" id="3.40.50.150:FF:000055">
    <property type="entry name" value="5-methylcytosine rRNA methyltransferase NSUN4"/>
    <property type="match status" value="1"/>
</dbReference>
<gene>
    <name evidence="13" type="ORF">LSH36_445g00085</name>
</gene>
<dbReference type="PANTHER" id="PTHR22808:SF3">
    <property type="entry name" value="5-METHYLCYTOSINE RRNA METHYLTRANSFERASE NSUN4"/>
    <property type="match status" value="1"/>
</dbReference>
<name>A0AAD9JC62_9ANNE</name>
<proteinExistence type="inferred from homology"/>
<comment type="caution">
    <text evidence="13">The sequence shown here is derived from an EMBL/GenBank/DDBJ whole genome shotgun (WGS) entry which is preliminary data.</text>
</comment>
<evidence type="ECO:0000256" key="10">
    <source>
        <dbReference type="ARBA" id="ARBA00049302"/>
    </source>
</evidence>
<dbReference type="Gene3D" id="6.20.240.40">
    <property type="match status" value="1"/>
</dbReference>
<comment type="catalytic activity">
    <reaction evidence="10">
        <text>a cytidine in rRNA + S-adenosyl-L-methionine = a 5-methylcytidine in rRNA + S-adenosyl-L-homocysteine + H(+)</text>
        <dbReference type="Rhea" id="RHEA:61484"/>
        <dbReference type="Rhea" id="RHEA-COMP:15836"/>
        <dbReference type="Rhea" id="RHEA-COMP:15837"/>
        <dbReference type="ChEBI" id="CHEBI:15378"/>
        <dbReference type="ChEBI" id="CHEBI:57856"/>
        <dbReference type="ChEBI" id="CHEBI:59789"/>
        <dbReference type="ChEBI" id="CHEBI:74483"/>
        <dbReference type="ChEBI" id="CHEBI:82748"/>
    </reaction>
</comment>
<dbReference type="AlphaFoldDB" id="A0AAD9JC62"/>
<evidence type="ECO:0000313" key="13">
    <source>
        <dbReference type="EMBL" id="KAK2149585.1"/>
    </source>
</evidence>
<dbReference type="InterPro" id="IPR023267">
    <property type="entry name" value="RCMT"/>
</dbReference>
<dbReference type="Gene3D" id="3.40.50.150">
    <property type="entry name" value="Vaccinia Virus protein VP39"/>
    <property type="match status" value="1"/>
</dbReference>
<dbReference type="CDD" id="cd02440">
    <property type="entry name" value="AdoMet_MTases"/>
    <property type="match status" value="1"/>
</dbReference>
<feature type="active site" description="Nucleophile" evidence="11">
    <location>
        <position position="346"/>
    </location>
</feature>
<evidence type="ECO:0000256" key="8">
    <source>
        <dbReference type="ARBA" id="ARBA00023128"/>
    </source>
</evidence>
<evidence type="ECO:0000256" key="7">
    <source>
        <dbReference type="ARBA" id="ARBA00022946"/>
    </source>
</evidence>
<keyword evidence="6 11" id="KW-0694">RNA-binding</keyword>
<accession>A0AAD9JC62</accession>
<keyword evidence="2" id="KW-0698">rRNA processing</keyword>
<organism evidence="13 14">
    <name type="scientific">Paralvinella palmiformis</name>
    <dbReference type="NCBI Taxonomy" id="53620"/>
    <lineage>
        <taxon>Eukaryota</taxon>
        <taxon>Metazoa</taxon>
        <taxon>Spiralia</taxon>
        <taxon>Lophotrochozoa</taxon>
        <taxon>Annelida</taxon>
        <taxon>Polychaeta</taxon>
        <taxon>Sedentaria</taxon>
        <taxon>Canalipalpata</taxon>
        <taxon>Terebellida</taxon>
        <taxon>Terebelliformia</taxon>
        <taxon>Alvinellidae</taxon>
        <taxon>Paralvinella</taxon>
    </lineage>
</organism>
<dbReference type="SUPFAM" id="SSF53335">
    <property type="entry name" value="S-adenosyl-L-methionine-dependent methyltransferases"/>
    <property type="match status" value="1"/>
</dbReference>
<protein>
    <recommendedName>
        <fullName evidence="9">NOL1/NOP2/Sun domain family member 4</fullName>
    </recommendedName>
</protein>
<keyword evidence="4 11" id="KW-0808">Transferase</keyword>
<dbReference type="PROSITE" id="PS51686">
    <property type="entry name" value="SAM_MT_RSMB_NOP"/>
    <property type="match status" value="1"/>
</dbReference>
<comment type="subcellular location">
    <subcellularLocation>
        <location evidence="1">Mitochondrion</location>
    </subcellularLocation>
</comment>
<evidence type="ECO:0000256" key="6">
    <source>
        <dbReference type="ARBA" id="ARBA00022884"/>
    </source>
</evidence>
<keyword evidence="14" id="KW-1185">Reference proteome</keyword>
<dbReference type="PANTHER" id="PTHR22808">
    <property type="entry name" value="NCL1 YEAST -RELATED NOL1/NOP2/FMU SUN DOMAIN-CONTAINING"/>
    <property type="match status" value="1"/>
</dbReference>
<dbReference type="InterPro" id="IPR049560">
    <property type="entry name" value="MeTrfase_RsmB-F_NOP2_cat"/>
</dbReference>
<feature type="binding site" evidence="11">
    <location>
        <position position="238"/>
    </location>
    <ligand>
        <name>S-adenosyl-L-methionine</name>
        <dbReference type="ChEBI" id="CHEBI:59789"/>
    </ligand>
</feature>
<evidence type="ECO:0000256" key="5">
    <source>
        <dbReference type="ARBA" id="ARBA00022691"/>
    </source>
</evidence>
<feature type="non-terminal residue" evidence="13">
    <location>
        <position position="420"/>
    </location>
</feature>
<evidence type="ECO:0000256" key="9">
    <source>
        <dbReference type="ARBA" id="ARBA00042050"/>
    </source>
</evidence>
<evidence type="ECO:0000256" key="3">
    <source>
        <dbReference type="ARBA" id="ARBA00022603"/>
    </source>
</evidence>
<dbReference type="EMBL" id="JAODUP010000445">
    <property type="protein sequence ID" value="KAK2149585.1"/>
    <property type="molecule type" value="Genomic_DNA"/>
</dbReference>
<keyword evidence="3 11" id="KW-0489">Methyltransferase</keyword>
<keyword evidence="7" id="KW-0809">Transit peptide</keyword>
<feature type="binding site" evidence="11">
    <location>
        <position position="271"/>
    </location>
    <ligand>
        <name>S-adenosyl-L-methionine</name>
        <dbReference type="ChEBI" id="CHEBI:59789"/>
    </ligand>
</feature>
<keyword evidence="8" id="KW-0496">Mitochondrion</keyword>
<evidence type="ECO:0000256" key="2">
    <source>
        <dbReference type="ARBA" id="ARBA00022552"/>
    </source>
</evidence>
<dbReference type="GO" id="GO:0008173">
    <property type="term" value="F:RNA methyltransferase activity"/>
    <property type="evidence" value="ECO:0007669"/>
    <property type="project" value="InterPro"/>
</dbReference>
<dbReference type="Proteomes" id="UP001208570">
    <property type="component" value="Unassembled WGS sequence"/>
</dbReference>
<evidence type="ECO:0000256" key="11">
    <source>
        <dbReference type="PROSITE-ProRule" id="PRU01023"/>
    </source>
</evidence>
<evidence type="ECO:0000259" key="12">
    <source>
        <dbReference type="PROSITE" id="PS51686"/>
    </source>
</evidence>
<evidence type="ECO:0000256" key="1">
    <source>
        <dbReference type="ARBA" id="ARBA00004173"/>
    </source>
</evidence>
<evidence type="ECO:0000256" key="4">
    <source>
        <dbReference type="ARBA" id="ARBA00022679"/>
    </source>
</evidence>
<dbReference type="GO" id="GO:0031167">
    <property type="term" value="P:rRNA methylation"/>
    <property type="evidence" value="ECO:0007669"/>
    <property type="project" value="TreeGrafter"/>
</dbReference>
<keyword evidence="5 11" id="KW-0949">S-adenosyl-L-methionine</keyword>
<reference evidence="13" key="1">
    <citation type="journal article" date="2023" name="Mol. Biol. Evol.">
        <title>Third-Generation Sequencing Reveals the Adaptive Role of the Epigenome in Three Deep-Sea Polychaetes.</title>
        <authorList>
            <person name="Perez M."/>
            <person name="Aroh O."/>
            <person name="Sun Y."/>
            <person name="Lan Y."/>
            <person name="Juniper S.K."/>
            <person name="Young C.R."/>
            <person name="Angers B."/>
            <person name="Qian P.Y."/>
        </authorList>
    </citation>
    <scope>NUCLEOTIDE SEQUENCE</scope>
    <source>
        <strain evidence="13">P08H-3</strain>
    </source>
</reference>
<dbReference type="Pfam" id="PF01189">
    <property type="entry name" value="Methyltr_RsmB-F"/>
    <property type="match status" value="1"/>
</dbReference>
<dbReference type="InterPro" id="IPR001678">
    <property type="entry name" value="MeTrfase_RsmB-F_NOP2_dom"/>
</dbReference>
<feature type="domain" description="SAM-dependent MTase RsmB/NOP-type" evidence="12">
    <location>
        <begin position="115"/>
        <end position="419"/>
    </location>
</feature>
<sequence>HSSRLKKDPTQLALEHFDTYYEPVFNENWPAIRLALLSQRKYCALVNNFADSSETVGNLVSDGADNILKMAECAELSPSPNRLNQQKIEMNDQVTYSSHLADVNNATSEEGADVDLYTFMPTKRMGSDIERMKAEEREMNIYTNIEVNTQIIPDTPLHFPKYLKAYAYERGNPSLFQSPKRDSTRKTDYYLYDAASILPVLALDLFPECKVLDLCAAPGGKTLTMLQTHLTEGITCIDISHTRLQRLSEIMAQYIPSKKAVGQLVKVICSDGVVFCKKNTQETLYDRVLVDVPCNNDRHVLEEVENNLFKPGRLKERIQLPKIQRDLLYHAILACKPEGITVYSTCTLSPVQNDGVIQATLERIWTDTKIELAVVDISHMADRFREIYNFANNSRFGQLVVPNVTANFGPMYICKLKRLN</sequence>
<dbReference type="GO" id="GO:0003723">
    <property type="term" value="F:RNA binding"/>
    <property type="evidence" value="ECO:0007669"/>
    <property type="project" value="UniProtKB-UniRule"/>
</dbReference>
<evidence type="ECO:0000313" key="14">
    <source>
        <dbReference type="Proteomes" id="UP001208570"/>
    </source>
</evidence>
<dbReference type="GO" id="GO:0005762">
    <property type="term" value="C:mitochondrial large ribosomal subunit"/>
    <property type="evidence" value="ECO:0007669"/>
    <property type="project" value="TreeGrafter"/>
</dbReference>